<sequence length="245" mass="27223">MMLVLEDVSLEKNGKYILKNINAKFDRVKIYAVLGSNGVGKSSLAYTIMGLEGYKPTSGKIKLNGEDITNSSISERATKGITLLWQEPVRFQGLTVKQYLTLGGKLKISTKDLEEVMTLTGLSPELYINRFVDNLLSGGERKRVELASILLLNPKYAILDEPDSGIDIMSLGMIEKIAHRITKNGGTVILITHREEIARIADEAYLLCNGTVFTKGDPVKVIHYYKSRCDECMHVNIPSIEEAQL</sequence>
<dbReference type="InterPro" id="IPR027417">
    <property type="entry name" value="P-loop_NTPase"/>
</dbReference>
<dbReference type="GO" id="GO:0042626">
    <property type="term" value="F:ATPase-coupled transmembrane transporter activity"/>
    <property type="evidence" value="ECO:0007669"/>
    <property type="project" value="TreeGrafter"/>
</dbReference>
<keyword evidence="6" id="KW-1185">Reference proteome</keyword>
<dbReference type="EMBL" id="CP000812">
    <property type="protein sequence ID" value="ABV33287.1"/>
    <property type="molecule type" value="Genomic_DNA"/>
</dbReference>
<dbReference type="InterPro" id="IPR050095">
    <property type="entry name" value="ECF_ABC_transporter_ATP-bd"/>
</dbReference>
<dbReference type="SMART" id="SM00382">
    <property type="entry name" value="AAA"/>
    <property type="match status" value="1"/>
</dbReference>
<dbReference type="InterPro" id="IPR003593">
    <property type="entry name" value="AAA+_ATPase"/>
</dbReference>
<keyword evidence="3" id="KW-0067">ATP-binding</keyword>
<keyword evidence="1" id="KW-0813">Transport</keyword>
<dbReference type="AlphaFoldDB" id="A8F553"/>
<dbReference type="Gene3D" id="3.40.50.300">
    <property type="entry name" value="P-loop containing nucleotide triphosphate hydrolases"/>
    <property type="match status" value="1"/>
</dbReference>
<evidence type="ECO:0000256" key="2">
    <source>
        <dbReference type="ARBA" id="ARBA00022741"/>
    </source>
</evidence>
<dbReference type="eggNOG" id="COG0396">
    <property type="taxonomic scope" value="Bacteria"/>
</dbReference>
<dbReference type="GO" id="GO:0005524">
    <property type="term" value="F:ATP binding"/>
    <property type="evidence" value="ECO:0007669"/>
    <property type="project" value="UniProtKB-KW"/>
</dbReference>
<dbReference type="PANTHER" id="PTHR43553:SF26">
    <property type="entry name" value="ABC TRANSPORTER ATP-BINDING PROTEIN BC_2655-RELATED"/>
    <property type="match status" value="1"/>
</dbReference>
<reference evidence="5 6" key="1">
    <citation type="submission" date="2007-08" db="EMBL/GenBank/DDBJ databases">
        <title>Complete sequence of Thermotoga lettingae TMO.</title>
        <authorList>
            <consortium name="US DOE Joint Genome Institute"/>
            <person name="Copeland A."/>
            <person name="Lucas S."/>
            <person name="Lapidus A."/>
            <person name="Barry K."/>
            <person name="Glavina del Rio T."/>
            <person name="Dalin E."/>
            <person name="Tice H."/>
            <person name="Pitluck S."/>
            <person name="Foster B."/>
            <person name="Bruce D."/>
            <person name="Schmutz J."/>
            <person name="Larimer F."/>
            <person name="Land M."/>
            <person name="Hauser L."/>
            <person name="Kyrpides N."/>
            <person name="Mikhailova N."/>
            <person name="Nelson K."/>
            <person name="Gogarten J.P."/>
            <person name="Noll K."/>
            <person name="Richardson P."/>
        </authorList>
    </citation>
    <scope>NUCLEOTIDE SEQUENCE [LARGE SCALE GENOMIC DNA]</scope>
    <source>
        <strain evidence="6">ATCC BAA-301 / DSM 14385 / NBRC 107922 / TMO</strain>
    </source>
</reference>
<evidence type="ECO:0000313" key="6">
    <source>
        <dbReference type="Proteomes" id="UP000002016"/>
    </source>
</evidence>
<proteinExistence type="predicted"/>
<dbReference type="GO" id="GO:0016887">
    <property type="term" value="F:ATP hydrolysis activity"/>
    <property type="evidence" value="ECO:0007669"/>
    <property type="project" value="InterPro"/>
</dbReference>
<evidence type="ECO:0000256" key="3">
    <source>
        <dbReference type="ARBA" id="ARBA00022840"/>
    </source>
</evidence>
<dbReference type="SUPFAM" id="SSF52540">
    <property type="entry name" value="P-loop containing nucleoside triphosphate hydrolases"/>
    <property type="match status" value="1"/>
</dbReference>
<dbReference type="KEGG" id="tle:Tlet_0721"/>
<protein>
    <submittedName>
        <fullName evidence="5">ABC transporter related</fullName>
    </submittedName>
</protein>
<dbReference type="PROSITE" id="PS50893">
    <property type="entry name" value="ABC_TRANSPORTER_2"/>
    <property type="match status" value="1"/>
</dbReference>
<evidence type="ECO:0000313" key="5">
    <source>
        <dbReference type="EMBL" id="ABV33287.1"/>
    </source>
</evidence>
<dbReference type="Proteomes" id="UP000002016">
    <property type="component" value="Chromosome"/>
</dbReference>
<dbReference type="HOGENOM" id="CLU_000604_1_2_0"/>
<organism evidence="5 6">
    <name type="scientific">Pseudothermotoga lettingae (strain ATCC BAA-301 / DSM 14385 / NBRC 107922 / TMO)</name>
    <name type="common">Thermotoga lettingae</name>
    <dbReference type="NCBI Taxonomy" id="416591"/>
    <lineage>
        <taxon>Bacteria</taxon>
        <taxon>Thermotogati</taxon>
        <taxon>Thermotogota</taxon>
        <taxon>Thermotogae</taxon>
        <taxon>Thermotogales</taxon>
        <taxon>Thermotogaceae</taxon>
        <taxon>Pseudothermotoga</taxon>
    </lineage>
</organism>
<keyword evidence="2" id="KW-0547">Nucleotide-binding</keyword>
<dbReference type="InterPro" id="IPR017871">
    <property type="entry name" value="ABC_transporter-like_CS"/>
</dbReference>
<name>A8F553_PSELT</name>
<dbReference type="STRING" id="416591.Tlet_0721"/>
<dbReference type="PROSITE" id="PS00211">
    <property type="entry name" value="ABC_TRANSPORTER_1"/>
    <property type="match status" value="1"/>
</dbReference>
<feature type="domain" description="ABC transporter" evidence="4">
    <location>
        <begin position="3"/>
        <end position="234"/>
    </location>
</feature>
<gene>
    <name evidence="5" type="ordered locus">Tlet_0721</name>
</gene>
<evidence type="ECO:0000256" key="1">
    <source>
        <dbReference type="ARBA" id="ARBA00022448"/>
    </source>
</evidence>
<dbReference type="Pfam" id="PF00005">
    <property type="entry name" value="ABC_tran"/>
    <property type="match status" value="1"/>
</dbReference>
<dbReference type="GO" id="GO:0043190">
    <property type="term" value="C:ATP-binding cassette (ABC) transporter complex"/>
    <property type="evidence" value="ECO:0007669"/>
    <property type="project" value="TreeGrafter"/>
</dbReference>
<evidence type="ECO:0000259" key="4">
    <source>
        <dbReference type="PROSITE" id="PS50893"/>
    </source>
</evidence>
<dbReference type="InterPro" id="IPR003439">
    <property type="entry name" value="ABC_transporter-like_ATP-bd"/>
</dbReference>
<accession>A8F553</accession>
<dbReference type="PANTHER" id="PTHR43553">
    <property type="entry name" value="HEAVY METAL TRANSPORTER"/>
    <property type="match status" value="1"/>
</dbReference>
<reference evidence="5 6" key="2">
    <citation type="journal article" date="2009" name="Proc. Natl. Acad. Sci. U.S.A.">
        <title>On the chimeric nature, thermophilic origin, and phylogenetic placement of the Thermotogales.</title>
        <authorList>
            <person name="Zhaxybayeva O."/>
            <person name="Swithers K.S."/>
            <person name="Lapierre P."/>
            <person name="Fournier G.P."/>
            <person name="Bickhart D.M."/>
            <person name="DeBoy R.T."/>
            <person name="Nelson K.E."/>
            <person name="Nesbo C.L."/>
            <person name="Doolittle W.F."/>
            <person name="Gogarten J.P."/>
            <person name="Noll K.M."/>
        </authorList>
    </citation>
    <scope>NUCLEOTIDE SEQUENCE [LARGE SCALE GENOMIC DNA]</scope>
    <source>
        <strain evidence="6">ATCC BAA-301 / DSM 14385 / NBRC 107922 / TMO</strain>
    </source>
</reference>